<evidence type="ECO:0008006" key="5">
    <source>
        <dbReference type="Google" id="ProtNLM"/>
    </source>
</evidence>
<comment type="caution">
    <text evidence="3">The sequence shown here is derived from an EMBL/GenBank/DDBJ whole genome shotgun (WGS) entry which is preliminary data.</text>
</comment>
<name>A0ABW4E894_9LACO</name>
<evidence type="ECO:0000313" key="3">
    <source>
        <dbReference type="EMBL" id="MFD1484795.1"/>
    </source>
</evidence>
<keyword evidence="2" id="KW-0812">Transmembrane</keyword>
<gene>
    <name evidence="3" type="ORF">ACFQ5J_06085</name>
</gene>
<feature type="transmembrane region" description="Helical" evidence="2">
    <location>
        <begin position="47"/>
        <end position="68"/>
    </location>
</feature>
<keyword evidence="2" id="KW-0472">Membrane</keyword>
<dbReference type="RefSeq" id="WP_125753523.1">
    <property type="nucleotide sequence ID" value="NZ_JBHTON010000015.1"/>
</dbReference>
<protein>
    <recommendedName>
        <fullName evidence="5">YtxH domain-containing protein</fullName>
    </recommendedName>
</protein>
<proteinExistence type="predicted"/>
<sequence>MQKWPYSELSHAAKEAGGPEALIQKIKDAANAAGYRNGLNIGKQQGLVTGSMATLAAVSLVGGGAYAVKKYRDHLRLQHDSSIKQAVDDEKLREMQAESDVAEEKLKTALAQHDSVNPNDPDTQLPSDPV</sequence>
<keyword evidence="2" id="KW-1133">Transmembrane helix</keyword>
<feature type="compositionally biased region" description="Polar residues" evidence="1">
    <location>
        <begin position="114"/>
        <end position="130"/>
    </location>
</feature>
<accession>A0ABW4E894</accession>
<dbReference type="Proteomes" id="UP001597252">
    <property type="component" value="Unassembled WGS sequence"/>
</dbReference>
<keyword evidence="4" id="KW-1185">Reference proteome</keyword>
<reference evidence="4" key="1">
    <citation type="journal article" date="2019" name="Int. J. Syst. Evol. Microbiol.">
        <title>The Global Catalogue of Microorganisms (GCM) 10K type strain sequencing project: providing services to taxonomists for standard genome sequencing and annotation.</title>
        <authorList>
            <consortium name="The Broad Institute Genomics Platform"/>
            <consortium name="The Broad Institute Genome Sequencing Center for Infectious Disease"/>
            <person name="Wu L."/>
            <person name="Ma J."/>
        </authorList>
    </citation>
    <scope>NUCLEOTIDE SEQUENCE [LARGE SCALE GENOMIC DNA]</scope>
    <source>
        <strain evidence="4">CCM 8903</strain>
    </source>
</reference>
<evidence type="ECO:0000256" key="1">
    <source>
        <dbReference type="SAM" id="MobiDB-lite"/>
    </source>
</evidence>
<organism evidence="3 4">
    <name type="scientific">Lacticaseibacillus baoqingensis</name>
    <dbReference type="NCBI Taxonomy" id="2486013"/>
    <lineage>
        <taxon>Bacteria</taxon>
        <taxon>Bacillati</taxon>
        <taxon>Bacillota</taxon>
        <taxon>Bacilli</taxon>
        <taxon>Lactobacillales</taxon>
        <taxon>Lactobacillaceae</taxon>
        <taxon>Lacticaseibacillus</taxon>
    </lineage>
</organism>
<feature type="region of interest" description="Disordered" evidence="1">
    <location>
        <begin position="109"/>
        <end position="130"/>
    </location>
</feature>
<evidence type="ECO:0000313" key="4">
    <source>
        <dbReference type="Proteomes" id="UP001597252"/>
    </source>
</evidence>
<evidence type="ECO:0000256" key="2">
    <source>
        <dbReference type="SAM" id="Phobius"/>
    </source>
</evidence>
<dbReference type="EMBL" id="JBHTON010000015">
    <property type="protein sequence ID" value="MFD1484795.1"/>
    <property type="molecule type" value="Genomic_DNA"/>
</dbReference>